<gene>
    <name evidence="2" type="ORF">AARE701A_LOCUS12753</name>
</gene>
<proteinExistence type="predicted"/>
<sequence>MASSDAFSNVSGEASTQALHQPSSLSTKVSHDSRGGSRNYYTPRDNFTAPQRFHRDSASSAFSQEATNNLKRNYDRLEGRIPHLSEERSQNHRGARNIPERSQHHHRAPYKPHGTSRSSSQSDRFHTSGNLHWREKTPLPTQVHGSPELPKSRRPPLERTSLNSDPQTPPPPPLWRHGSLEATSPGVPIPSKDQVLDQIIEAAVASAPNFISPSLDPSPQNIRASPSIGSPLPTKEPEKQVKRGRGRPPLAKQNVKPPTKLSGAKSQKRNLIQGSPKKTTGSKTSCKPVSTHAGPSQTKSPPGNQSKSGSLPSSNSGSSKGNKNEHLLIAVFIYAELLSSNGVKNIISTAKKRFYLSENN</sequence>
<feature type="compositionally biased region" description="Low complexity" evidence="1">
    <location>
        <begin position="306"/>
        <end position="321"/>
    </location>
</feature>
<feature type="region of interest" description="Disordered" evidence="1">
    <location>
        <begin position="1"/>
        <end position="193"/>
    </location>
</feature>
<name>A0A8S2AKX7_ARAAE</name>
<dbReference type="EMBL" id="LR999455">
    <property type="protein sequence ID" value="CAE6075356.1"/>
    <property type="molecule type" value="Genomic_DNA"/>
</dbReference>
<evidence type="ECO:0000256" key="1">
    <source>
        <dbReference type="SAM" id="MobiDB-lite"/>
    </source>
</evidence>
<feature type="compositionally biased region" description="Polar residues" evidence="1">
    <location>
        <begin position="269"/>
        <end position="305"/>
    </location>
</feature>
<evidence type="ECO:0000313" key="3">
    <source>
        <dbReference type="Proteomes" id="UP000682877"/>
    </source>
</evidence>
<feature type="compositionally biased region" description="Polar residues" evidence="1">
    <location>
        <begin position="58"/>
        <end position="71"/>
    </location>
</feature>
<feature type="compositionally biased region" description="Polar residues" evidence="1">
    <location>
        <begin position="209"/>
        <end position="228"/>
    </location>
</feature>
<feature type="compositionally biased region" description="Polar residues" evidence="1">
    <location>
        <begin position="115"/>
        <end position="130"/>
    </location>
</feature>
<dbReference type="Proteomes" id="UP000682877">
    <property type="component" value="Chromosome 5"/>
</dbReference>
<evidence type="ECO:0000313" key="2">
    <source>
        <dbReference type="EMBL" id="CAE6075356.1"/>
    </source>
</evidence>
<feature type="compositionally biased region" description="Basic and acidic residues" evidence="1">
    <location>
        <begin position="72"/>
        <end position="90"/>
    </location>
</feature>
<dbReference type="AlphaFoldDB" id="A0A8S2AKX7"/>
<reference evidence="2" key="1">
    <citation type="submission" date="2021-01" db="EMBL/GenBank/DDBJ databases">
        <authorList>
            <person name="Bezrukov I."/>
        </authorList>
    </citation>
    <scope>NUCLEOTIDE SEQUENCE</scope>
</reference>
<organism evidence="2 3">
    <name type="scientific">Arabidopsis arenosa</name>
    <name type="common">Sand rock-cress</name>
    <name type="synonym">Cardaminopsis arenosa</name>
    <dbReference type="NCBI Taxonomy" id="38785"/>
    <lineage>
        <taxon>Eukaryota</taxon>
        <taxon>Viridiplantae</taxon>
        <taxon>Streptophyta</taxon>
        <taxon>Embryophyta</taxon>
        <taxon>Tracheophyta</taxon>
        <taxon>Spermatophyta</taxon>
        <taxon>Magnoliopsida</taxon>
        <taxon>eudicotyledons</taxon>
        <taxon>Gunneridae</taxon>
        <taxon>Pentapetalae</taxon>
        <taxon>rosids</taxon>
        <taxon>malvids</taxon>
        <taxon>Brassicales</taxon>
        <taxon>Brassicaceae</taxon>
        <taxon>Camelineae</taxon>
        <taxon>Arabidopsis</taxon>
    </lineage>
</organism>
<accession>A0A8S2AKX7</accession>
<feature type="region of interest" description="Disordered" evidence="1">
    <location>
        <begin position="209"/>
        <end position="322"/>
    </location>
</feature>
<keyword evidence="3" id="KW-1185">Reference proteome</keyword>
<feature type="compositionally biased region" description="Polar residues" evidence="1">
    <location>
        <begin position="1"/>
        <end position="28"/>
    </location>
</feature>
<protein>
    <submittedName>
        <fullName evidence="2">Uncharacterized protein</fullName>
    </submittedName>
</protein>